<dbReference type="InterPro" id="IPR014001">
    <property type="entry name" value="Helicase_ATP-bd"/>
</dbReference>
<feature type="domain" description="Helicase ATP-binding" evidence="5">
    <location>
        <begin position="41"/>
        <end position="199"/>
    </location>
</feature>
<dbReference type="InterPro" id="IPR001650">
    <property type="entry name" value="Helicase_C-like"/>
</dbReference>
<dbReference type="PROSITE" id="PS51194">
    <property type="entry name" value="HELICASE_CTER"/>
    <property type="match status" value="1"/>
</dbReference>
<evidence type="ECO:0000256" key="1">
    <source>
        <dbReference type="ARBA" id="ARBA00022741"/>
    </source>
</evidence>
<dbReference type="FunFam" id="3.40.50.300:FF:000190">
    <property type="entry name" value="ATP-dependent RNA helicase"/>
    <property type="match status" value="1"/>
</dbReference>
<evidence type="ECO:0000313" key="7">
    <source>
        <dbReference type="EMBL" id="CAB4675420.1"/>
    </source>
</evidence>
<dbReference type="GO" id="GO:0005524">
    <property type="term" value="F:ATP binding"/>
    <property type="evidence" value="ECO:0007669"/>
    <property type="project" value="UniProtKB-KW"/>
</dbReference>
<dbReference type="SMART" id="SM00487">
    <property type="entry name" value="DEXDc"/>
    <property type="match status" value="1"/>
</dbReference>
<dbReference type="Pfam" id="PF26090">
    <property type="entry name" value="SH3_HelY"/>
    <property type="match status" value="1"/>
</dbReference>
<dbReference type="Gene3D" id="3.40.50.300">
    <property type="entry name" value="P-loop containing nucleotide triphosphate hydrolases"/>
    <property type="match status" value="2"/>
</dbReference>
<dbReference type="PROSITE" id="PS51192">
    <property type="entry name" value="HELICASE_ATP_BIND_1"/>
    <property type="match status" value="1"/>
</dbReference>
<keyword evidence="4" id="KW-0067">ATP-binding</keyword>
<dbReference type="Pfam" id="PF00270">
    <property type="entry name" value="DEAD"/>
    <property type="match status" value="1"/>
</dbReference>
<protein>
    <submittedName>
        <fullName evidence="7">Unannotated protein</fullName>
    </submittedName>
</protein>
<dbReference type="CDD" id="cd18795">
    <property type="entry name" value="SF2_C_Ski2"/>
    <property type="match status" value="1"/>
</dbReference>
<dbReference type="Pfam" id="PF08148">
    <property type="entry name" value="DSHCT"/>
    <property type="match status" value="1"/>
</dbReference>
<organism evidence="7">
    <name type="scientific">freshwater metagenome</name>
    <dbReference type="NCBI Taxonomy" id="449393"/>
    <lineage>
        <taxon>unclassified sequences</taxon>
        <taxon>metagenomes</taxon>
        <taxon>ecological metagenomes</taxon>
    </lineage>
</organism>
<dbReference type="SMART" id="SM01142">
    <property type="entry name" value="DSHCT"/>
    <property type="match status" value="1"/>
</dbReference>
<dbReference type="InterPro" id="IPR012961">
    <property type="entry name" value="Ski2/MTR4_C"/>
</dbReference>
<proteinExistence type="predicted"/>
<dbReference type="GO" id="GO:0004386">
    <property type="term" value="F:helicase activity"/>
    <property type="evidence" value="ECO:0007669"/>
    <property type="project" value="UniProtKB-KW"/>
</dbReference>
<dbReference type="SMART" id="SM00490">
    <property type="entry name" value="HELICc"/>
    <property type="match status" value="1"/>
</dbReference>
<dbReference type="InterPro" id="IPR050699">
    <property type="entry name" value="RNA-DNA_Helicase"/>
</dbReference>
<dbReference type="InterPro" id="IPR027417">
    <property type="entry name" value="P-loop_NTPase"/>
</dbReference>
<evidence type="ECO:0000259" key="5">
    <source>
        <dbReference type="PROSITE" id="PS51192"/>
    </source>
</evidence>
<accession>A0A6J6MM90</accession>
<sequence length="885" mass="98439">MTSPAEKYAAAKKRAQVESTLFGRFRKSYDFELDDFQADSCISLEQGRAVLVAAPTGAGKTIVGEFAAFLAMEHGMKCFYTTPIKALSNQKYAEFVETYGNENVGLLTGDLSINGEASIVVMTTEVLRNMIYAGSSTLDELEYVVLDEVHYLGDKFRGPVWEEVIIHLPEQVTVVSLSATVSNAEEFGEWIESVRGRTETIVSETRPVPLWQHVMVGSTLYNLFEEDGEVNRELVRAGRNAQRGSAKGFRRAYTPSRSEVVALLEAEGLLPGITFIFSRAGCEAAVRQILNSGIKLTTQDERSRIRNVIQDKCAGLPPEDLGILGFLEWQDALERGVAAHHAGLIPVFKETVEELFQQGLIKVVFATETLALGINMPAKSVVLERLVKWNGEGHVDISPGEFTQLTGRAGRRGIDIEGHAVVLWADGQDGKSIAGLASTRTYPLRSAFQPTYNMSINLIERLGRDRARNSLETSFAQFQADKSVVGIARNIQRHEEGIRGFEKSMECHLGDFAEYANLRSAIKRREQELTKRGSQARRAEVARSLETLKRGDIIIITGGRRAGFGIVLDPGVGVGFDGLRPSILTIDRHVARLSLQDFRDPVEVVARVKVPAHFDARSSRGRKDLAKELHGLQLEKRTKERPSTEEDSELLSLRHEMRKHACHNCPDREDHARWGERRNKAMKEISLLRDQVSTRTHVIARKFDRICRVLEELKYLSDGVVTDKGLALRKIYSDFDLLTVICLEAGLWDELDPAELAAVASLFTYEGRGEDRLSPKMPSGRVRDVVLSVVREWANLGDIEARHSLPHAREIDAGFAQPIYRWALGNSLEGVLNECDISAGDFVRNTNQLIDFLGQIASLDLPISRNAKEAIGRLRRGVVANLALL</sequence>
<dbReference type="EMBL" id="CAEZXN010000002">
    <property type="protein sequence ID" value="CAB4683665.1"/>
    <property type="molecule type" value="Genomic_DNA"/>
</dbReference>
<name>A0A6J6MM90_9ZZZZ</name>
<dbReference type="AlphaFoldDB" id="A0A6J6MM90"/>
<dbReference type="GO" id="GO:0003676">
    <property type="term" value="F:nucleic acid binding"/>
    <property type="evidence" value="ECO:0007669"/>
    <property type="project" value="InterPro"/>
</dbReference>
<dbReference type="GO" id="GO:0070478">
    <property type="term" value="P:nuclear-transcribed mRNA catabolic process, 3'-5' exonucleolytic nonsense-mediated decay"/>
    <property type="evidence" value="ECO:0007669"/>
    <property type="project" value="TreeGrafter"/>
</dbReference>
<dbReference type="GO" id="GO:0016787">
    <property type="term" value="F:hydrolase activity"/>
    <property type="evidence" value="ECO:0007669"/>
    <property type="project" value="UniProtKB-KW"/>
</dbReference>
<dbReference type="EMBL" id="CAEZXB010000010">
    <property type="protein sequence ID" value="CAB4675420.1"/>
    <property type="molecule type" value="Genomic_DNA"/>
</dbReference>
<keyword evidence="1" id="KW-0547">Nucleotide-binding</keyword>
<dbReference type="InterPro" id="IPR011545">
    <property type="entry name" value="DEAD/DEAH_box_helicase_dom"/>
</dbReference>
<keyword evidence="3" id="KW-0347">Helicase</keyword>
<evidence type="ECO:0000259" key="6">
    <source>
        <dbReference type="PROSITE" id="PS51194"/>
    </source>
</evidence>
<dbReference type="PANTHER" id="PTHR12131">
    <property type="entry name" value="ATP-DEPENDENT RNA AND DNA HELICASE"/>
    <property type="match status" value="1"/>
</dbReference>
<dbReference type="PANTHER" id="PTHR12131:SF1">
    <property type="entry name" value="ATP-DEPENDENT RNA HELICASE SUPV3L1, MITOCHONDRIAL-RELATED"/>
    <property type="match status" value="1"/>
</dbReference>
<gene>
    <name evidence="7" type="ORF">UFOPK2342_00742</name>
    <name evidence="8" type="ORF">UFOPK2423_00115</name>
</gene>
<dbReference type="InterPro" id="IPR058621">
    <property type="entry name" value="SH3_HelY"/>
</dbReference>
<dbReference type="SUPFAM" id="SSF52540">
    <property type="entry name" value="P-loop containing nucleoside triphosphate hydrolases"/>
    <property type="match status" value="1"/>
</dbReference>
<evidence type="ECO:0000313" key="8">
    <source>
        <dbReference type="EMBL" id="CAB4683665.1"/>
    </source>
</evidence>
<dbReference type="Gene3D" id="1.10.3380.30">
    <property type="match status" value="1"/>
</dbReference>
<feature type="domain" description="Helicase C-terminal" evidence="6">
    <location>
        <begin position="259"/>
        <end position="459"/>
    </location>
</feature>
<evidence type="ECO:0000256" key="2">
    <source>
        <dbReference type="ARBA" id="ARBA00022801"/>
    </source>
</evidence>
<dbReference type="Pfam" id="PF00271">
    <property type="entry name" value="Helicase_C"/>
    <property type="match status" value="1"/>
</dbReference>
<evidence type="ECO:0000256" key="3">
    <source>
        <dbReference type="ARBA" id="ARBA00022806"/>
    </source>
</evidence>
<keyword evidence="2" id="KW-0378">Hydrolase</keyword>
<evidence type="ECO:0000256" key="4">
    <source>
        <dbReference type="ARBA" id="ARBA00022840"/>
    </source>
</evidence>
<dbReference type="GO" id="GO:0055087">
    <property type="term" value="C:Ski complex"/>
    <property type="evidence" value="ECO:0007669"/>
    <property type="project" value="TreeGrafter"/>
</dbReference>
<reference evidence="7" key="1">
    <citation type="submission" date="2020-05" db="EMBL/GenBank/DDBJ databases">
        <authorList>
            <person name="Chiriac C."/>
            <person name="Salcher M."/>
            <person name="Ghai R."/>
            <person name="Kavagutti S V."/>
        </authorList>
    </citation>
    <scope>NUCLEOTIDE SEQUENCE</scope>
</reference>